<reference evidence="2 3" key="1">
    <citation type="submission" date="2019-02" db="EMBL/GenBank/DDBJ databases">
        <authorList>
            <consortium name="Pathogen Informatics"/>
        </authorList>
    </citation>
    <scope>NUCLEOTIDE SEQUENCE [LARGE SCALE GENOMIC DNA]</scope>
    <source>
        <strain evidence="2 3">3012STDY7089603</strain>
    </source>
</reference>
<feature type="signal peptide" evidence="1">
    <location>
        <begin position="1"/>
        <end position="24"/>
    </location>
</feature>
<dbReference type="EMBL" id="CAACYI010000001">
    <property type="protein sequence ID" value="VFB16810.1"/>
    <property type="molecule type" value="Genomic_DNA"/>
</dbReference>
<feature type="chain" id="PRO_5038359840" description="Lipoprotein" evidence="1">
    <location>
        <begin position="25"/>
        <end position="175"/>
    </location>
</feature>
<dbReference type="AlphaFoldDB" id="A0A8H2QTE6"/>
<proteinExistence type="predicted"/>
<comment type="caution">
    <text evidence="2">The sequence shown here is derived from an EMBL/GenBank/DDBJ whole genome shotgun (WGS) entry which is preliminary data.</text>
</comment>
<evidence type="ECO:0000256" key="1">
    <source>
        <dbReference type="SAM" id="SignalP"/>
    </source>
</evidence>
<name>A0A8H2QTE6_9FIRM</name>
<gene>
    <name evidence="2" type="ORF">NCTC13150_01382</name>
</gene>
<organism evidence="2 3">
    <name type="scientific">Urinicoccus massiliensis</name>
    <dbReference type="NCBI Taxonomy" id="1723382"/>
    <lineage>
        <taxon>Bacteria</taxon>
        <taxon>Bacillati</taxon>
        <taxon>Bacillota</taxon>
        <taxon>Tissierellia</taxon>
        <taxon>Tissierellales</taxon>
        <taxon>Peptoniphilaceae</taxon>
        <taxon>Urinicoccus</taxon>
    </lineage>
</organism>
<keyword evidence="3" id="KW-1185">Reference proteome</keyword>
<dbReference type="PROSITE" id="PS51257">
    <property type="entry name" value="PROKAR_LIPOPROTEIN"/>
    <property type="match status" value="1"/>
</dbReference>
<keyword evidence="1" id="KW-0732">Signal</keyword>
<protein>
    <recommendedName>
        <fullName evidence="4">Lipoprotein</fullName>
    </recommendedName>
</protein>
<accession>A0A8H2QTE6</accession>
<dbReference type="Proteomes" id="UP000377798">
    <property type="component" value="Unassembled WGS sequence"/>
</dbReference>
<evidence type="ECO:0008006" key="4">
    <source>
        <dbReference type="Google" id="ProtNLM"/>
    </source>
</evidence>
<sequence length="175" mass="19916">MANYKKILLSKLFPVLVLSVFLLSACSNKNSPASGEVLDFPLDDKGYPKNNLALVNGKTYPMDLARKVHTSSEIEVKIDKGRDELEISLPQYLPINTWSLEEETYLDVTSYSKIAYPIKKENMLEGPSPNVQNFKIQLLEGEGTDLVFKWANVNEADKLFKDKQEDYLLKIILRD</sequence>
<evidence type="ECO:0000313" key="3">
    <source>
        <dbReference type="Proteomes" id="UP000377798"/>
    </source>
</evidence>
<dbReference type="RefSeq" id="WP_131749487.1">
    <property type="nucleotide sequence ID" value="NZ_CAACYI010000001.1"/>
</dbReference>
<evidence type="ECO:0000313" key="2">
    <source>
        <dbReference type="EMBL" id="VFB16810.1"/>
    </source>
</evidence>